<evidence type="ECO:0008006" key="4">
    <source>
        <dbReference type="Google" id="ProtNLM"/>
    </source>
</evidence>
<accession>A0ABD3BX08</accession>
<evidence type="ECO:0000313" key="3">
    <source>
        <dbReference type="Proteomes" id="UP001632038"/>
    </source>
</evidence>
<feature type="compositionally biased region" description="Basic and acidic residues" evidence="1">
    <location>
        <begin position="738"/>
        <end position="749"/>
    </location>
</feature>
<feature type="compositionally biased region" description="Basic and acidic residues" evidence="1">
    <location>
        <begin position="433"/>
        <end position="445"/>
    </location>
</feature>
<feature type="compositionally biased region" description="Basic and acidic residues" evidence="1">
    <location>
        <begin position="763"/>
        <end position="774"/>
    </location>
</feature>
<dbReference type="Proteomes" id="UP001632038">
    <property type="component" value="Unassembled WGS sequence"/>
</dbReference>
<feature type="compositionally biased region" description="Polar residues" evidence="1">
    <location>
        <begin position="720"/>
        <end position="731"/>
    </location>
</feature>
<feature type="region of interest" description="Disordered" evidence="1">
    <location>
        <begin position="478"/>
        <end position="804"/>
    </location>
</feature>
<feature type="compositionally biased region" description="Polar residues" evidence="1">
    <location>
        <begin position="299"/>
        <end position="308"/>
    </location>
</feature>
<feature type="region of interest" description="Disordered" evidence="1">
    <location>
        <begin position="413"/>
        <end position="455"/>
    </location>
</feature>
<name>A0ABD3BX08_9LAMI</name>
<feature type="region of interest" description="Disordered" evidence="1">
    <location>
        <begin position="125"/>
        <end position="156"/>
    </location>
</feature>
<feature type="region of interest" description="Disordered" evidence="1">
    <location>
        <begin position="217"/>
        <end position="396"/>
    </location>
</feature>
<reference evidence="3" key="1">
    <citation type="journal article" date="2024" name="IScience">
        <title>Strigolactones Initiate the Formation of Haustorium-like Structures in Castilleja.</title>
        <authorList>
            <person name="Buerger M."/>
            <person name="Peterson D."/>
            <person name="Chory J."/>
        </authorList>
    </citation>
    <scope>NUCLEOTIDE SEQUENCE [LARGE SCALE GENOMIC DNA]</scope>
</reference>
<feature type="compositionally biased region" description="Low complexity" evidence="1">
    <location>
        <begin position="277"/>
        <end position="290"/>
    </location>
</feature>
<feature type="region of interest" description="Disordered" evidence="1">
    <location>
        <begin position="953"/>
        <end position="1002"/>
    </location>
</feature>
<dbReference type="PANTHER" id="PTHR31008:SF5">
    <property type="entry name" value="EXPRESSED PROTEIN"/>
    <property type="match status" value="1"/>
</dbReference>
<feature type="compositionally biased region" description="Basic and acidic residues" evidence="1">
    <location>
        <begin position="501"/>
        <end position="522"/>
    </location>
</feature>
<gene>
    <name evidence="2" type="ORF">CASFOL_034224</name>
</gene>
<dbReference type="PANTHER" id="PTHR31008">
    <property type="entry name" value="COP1-INTERACTING PROTEIN-RELATED"/>
    <property type="match status" value="1"/>
</dbReference>
<protein>
    <recommendedName>
        <fullName evidence="4">COP1-interacting protein 7</fullName>
    </recommendedName>
</protein>
<feature type="compositionally biased region" description="Polar residues" evidence="1">
    <location>
        <begin position="220"/>
        <end position="234"/>
    </location>
</feature>
<evidence type="ECO:0000256" key="1">
    <source>
        <dbReference type="SAM" id="MobiDB-lite"/>
    </source>
</evidence>
<evidence type="ECO:0000313" key="2">
    <source>
        <dbReference type="EMBL" id="KAL3622028.1"/>
    </source>
</evidence>
<feature type="compositionally biased region" description="Polar residues" evidence="1">
    <location>
        <begin position="794"/>
        <end position="803"/>
    </location>
</feature>
<feature type="compositionally biased region" description="Polar residues" evidence="1">
    <location>
        <begin position="526"/>
        <end position="542"/>
    </location>
</feature>
<dbReference type="AlphaFoldDB" id="A0ABD3BX08"/>
<keyword evidence="3" id="KW-1185">Reference proteome</keyword>
<feature type="compositionally biased region" description="Polar residues" evidence="1">
    <location>
        <begin position="630"/>
        <end position="642"/>
    </location>
</feature>
<comment type="caution">
    <text evidence="2">The sequence shown here is derived from an EMBL/GenBank/DDBJ whole genome shotgun (WGS) entry which is preliminary data.</text>
</comment>
<feature type="compositionally biased region" description="Basic and acidic residues" evidence="1">
    <location>
        <begin position="564"/>
        <end position="578"/>
    </location>
</feature>
<organism evidence="2 3">
    <name type="scientific">Castilleja foliolosa</name>
    <dbReference type="NCBI Taxonomy" id="1961234"/>
    <lineage>
        <taxon>Eukaryota</taxon>
        <taxon>Viridiplantae</taxon>
        <taxon>Streptophyta</taxon>
        <taxon>Embryophyta</taxon>
        <taxon>Tracheophyta</taxon>
        <taxon>Spermatophyta</taxon>
        <taxon>Magnoliopsida</taxon>
        <taxon>eudicotyledons</taxon>
        <taxon>Gunneridae</taxon>
        <taxon>Pentapetalae</taxon>
        <taxon>asterids</taxon>
        <taxon>lamiids</taxon>
        <taxon>Lamiales</taxon>
        <taxon>Orobanchaceae</taxon>
        <taxon>Pedicularideae</taxon>
        <taxon>Castillejinae</taxon>
        <taxon>Castilleja</taxon>
    </lineage>
</organism>
<sequence length="1022" mass="113831">MDTAIGASSVLDYIEFQFVPSQNRYEACVCYENKKEKVSSGLLEHLLLHSNETKALHSQGSDAKFKLCAPENTHDIKWFTKSTLIRFLHIIGSADILDVTNSLKNEISQLEETRKFHLSLYAKDSQYPPQSSQSDDSCSEDTSSTTKAEGSNASKNELLRAMDVRLSALRGELTTAFDQSAGSRYSMEEMTDIHKFSQHFGSKDFSDSLRTYIEIRQSEKNTSSRNKSLSSGTQVKYEASPAKAAQIERQSSTESGRSSFSSEEERPSVDRSRTLIRAASPRRSASPMRRVQIGRSGSRRSTAITIKSMNYFPAREKSFFPRDENDSDEEGPKKSENSVRMSVKDRINLFESKQRDEIGDSHKAKSVLNSNKSEMRRWSSGMGEDTSAEDTTVEDTEVQHNVENREIIETCEKDVKSESLENEPCSPALISQEEPHPTESTDVIEKSNASAEWSRQKEAELNELFMKMMETKPIKGRAIAPAISKRQSLPNEQRGDVYNNYKEKRDEKLKVDASKKKLEKQKPSRGMQQVNDVNKSKPTPVNRSDDSKKHTVKKIQKPQTANPKTEKPRHISVKKDSPKPSLLPTTRKSWPSIPSAKVTGLSPATTPPATSFTNNATPTRRRSQPTTPPVSNSSSKVGTPQTRAKPVKSHPSDIKKSPKSDPEKKLQPSTKPTLSTKLKVVQNGPKDLASSTKSNLHSKATKKSSVVPIESKPSLRKVSKTMSGVNPTFTRKTSHPQDPLRKSKDRDPPQENVTTFVSADPVIHQEEKETEVLENHSVMEPGPTPRTPEKCESNGFSQISPVTDDNGIDLLILPELEPEAEEELTISPRAWVEIEENEDRSITSVDHSVGLPTSDIHIAPVEVSSPRVRHSLSQMLLQESSEPDFFEWGNAENPPPMVYQKDVPKGLKRLLKFARKSKNEANTTDWSSPPVFSEGEDDADDLKLVSKRSGENLLRKSTLHSMNDGHQKSGTSDFEHPAQANVSKHSAQSLSQQFQPGHVSASVTTTKATRSFFSLSAFKGGK</sequence>
<feature type="compositionally biased region" description="Low complexity" evidence="1">
    <location>
        <begin position="248"/>
        <end position="261"/>
    </location>
</feature>
<feature type="compositionally biased region" description="Low complexity" evidence="1">
    <location>
        <begin position="602"/>
        <end position="618"/>
    </location>
</feature>
<feature type="compositionally biased region" description="Polar residues" evidence="1">
    <location>
        <begin position="980"/>
        <end position="1002"/>
    </location>
</feature>
<feature type="compositionally biased region" description="Polar residues" evidence="1">
    <location>
        <begin position="667"/>
        <end position="676"/>
    </location>
</feature>
<feature type="region of interest" description="Disordered" evidence="1">
    <location>
        <begin position="918"/>
        <end position="939"/>
    </location>
</feature>
<feature type="compositionally biased region" description="Acidic residues" evidence="1">
    <location>
        <begin position="386"/>
        <end position="396"/>
    </location>
</feature>
<proteinExistence type="predicted"/>
<dbReference type="EMBL" id="JAVIJP010000061">
    <property type="protein sequence ID" value="KAL3622028.1"/>
    <property type="molecule type" value="Genomic_DNA"/>
</dbReference>
<feature type="compositionally biased region" description="Basic and acidic residues" evidence="1">
    <location>
        <begin position="650"/>
        <end position="666"/>
    </location>
</feature>
<feature type="compositionally biased region" description="Polar residues" evidence="1">
    <location>
        <begin position="689"/>
        <end position="698"/>
    </location>
</feature>
<feature type="compositionally biased region" description="Low complexity" evidence="1">
    <location>
        <begin position="125"/>
        <end position="146"/>
    </location>
</feature>
<feature type="compositionally biased region" description="Basic and acidic residues" evidence="1">
    <location>
        <begin position="263"/>
        <end position="273"/>
    </location>
</feature>
<feature type="compositionally biased region" description="Basic and acidic residues" evidence="1">
    <location>
        <begin position="314"/>
        <end position="363"/>
    </location>
</feature>